<reference evidence="8" key="1">
    <citation type="journal article" date="2023" name="Mol. Phylogenet. Evol.">
        <title>Genome-scale phylogeny and comparative genomics of the fungal order Sordariales.</title>
        <authorList>
            <person name="Hensen N."/>
            <person name="Bonometti L."/>
            <person name="Westerberg I."/>
            <person name="Brannstrom I.O."/>
            <person name="Guillou S."/>
            <person name="Cros-Aarteil S."/>
            <person name="Calhoun S."/>
            <person name="Haridas S."/>
            <person name="Kuo A."/>
            <person name="Mondo S."/>
            <person name="Pangilinan J."/>
            <person name="Riley R."/>
            <person name="LaButti K."/>
            <person name="Andreopoulos B."/>
            <person name="Lipzen A."/>
            <person name="Chen C."/>
            <person name="Yan M."/>
            <person name="Daum C."/>
            <person name="Ng V."/>
            <person name="Clum A."/>
            <person name="Steindorff A."/>
            <person name="Ohm R.A."/>
            <person name="Martin F."/>
            <person name="Silar P."/>
            <person name="Natvig D.O."/>
            <person name="Lalanne C."/>
            <person name="Gautier V."/>
            <person name="Ament-Velasquez S.L."/>
            <person name="Kruys A."/>
            <person name="Hutchinson M.I."/>
            <person name="Powell A.J."/>
            <person name="Barry K."/>
            <person name="Miller A.N."/>
            <person name="Grigoriev I.V."/>
            <person name="Debuchy R."/>
            <person name="Gladieux P."/>
            <person name="Hiltunen Thoren M."/>
            <person name="Johannesson H."/>
        </authorList>
    </citation>
    <scope>NUCLEOTIDE SEQUENCE</scope>
    <source>
        <strain evidence="8">PSN324</strain>
    </source>
</reference>
<dbReference type="PANTHER" id="PTHR30520">
    <property type="entry name" value="FORMATE TRANSPORTER-RELATED"/>
    <property type="match status" value="1"/>
</dbReference>
<feature type="transmembrane region" description="Helical" evidence="7">
    <location>
        <begin position="243"/>
        <end position="269"/>
    </location>
</feature>
<comment type="caution">
    <text evidence="8">The sequence shown here is derived from an EMBL/GenBank/DDBJ whole genome shotgun (WGS) entry which is preliminary data.</text>
</comment>
<organism evidence="8 9">
    <name type="scientific">Cladorrhinum samala</name>
    <dbReference type="NCBI Taxonomy" id="585594"/>
    <lineage>
        <taxon>Eukaryota</taxon>
        <taxon>Fungi</taxon>
        <taxon>Dikarya</taxon>
        <taxon>Ascomycota</taxon>
        <taxon>Pezizomycotina</taxon>
        <taxon>Sordariomycetes</taxon>
        <taxon>Sordariomycetidae</taxon>
        <taxon>Sordariales</taxon>
        <taxon>Podosporaceae</taxon>
        <taxon>Cladorrhinum</taxon>
    </lineage>
</organism>
<comment type="subcellular location">
    <subcellularLocation>
        <location evidence="1">Membrane</location>
        <topology evidence="1">Multi-pass membrane protein</topology>
    </subcellularLocation>
</comment>
<dbReference type="AlphaFoldDB" id="A0AAV9HAQ0"/>
<dbReference type="InterPro" id="IPR000292">
    <property type="entry name" value="For/NO2_transpt"/>
</dbReference>
<gene>
    <name evidence="8" type="ORF">QBC42DRAFT_320376</name>
</gene>
<dbReference type="InterPro" id="IPR023271">
    <property type="entry name" value="Aquaporin-like"/>
</dbReference>
<dbReference type="PROSITE" id="PS01005">
    <property type="entry name" value="FORMATE_NITRITE_TP_1"/>
    <property type="match status" value="1"/>
</dbReference>
<feature type="transmembrane region" description="Helical" evidence="7">
    <location>
        <begin position="74"/>
        <end position="99"/>
    </location>
</feature>
<dbReference type="GO" id="GO:0005886">
    <property type="term" value="C:plasma membrane"/>
    <property type="evidence" value="ECO:0007669"/>
    <property type="project" value="TreeGrafter"/>
</dbReference>
<evidence type="ECO:0000256" key="4">
    <source>
        <dbReference type="ARBA" id="ARBA00022989"/>
    </source>
</evidence>
<evidence type="ECO:0000256" key="7">
    <source>
        <dbReference type="SAM" id="Phobius"/>
    </source>
</evidence>
<feature type="transmembrane region" description="Helical" evidence="7">
    <location>
        <begin position="174"/>
        <end position="193"/>
    </location>
</feature>
<dbReference type="Proteomes" id="UP001321749">
    <property type="component" value="Unassembled WGS sequence"/>
</dbReference>
<keyword evidence="5 7" id="KW-0472">Membrane</keyword>
<dbReference type="EMBL" id="MU865145">
    <property type="protein sequence ID" value="KAK4456991.1"/>
    <property type="molecule type" value="Genomic_DNA"/>
</dbReference>
<dbReference type="Pfam" id="PF01226">
    <property type="entry name" value="Form_Nir_trans"/>
    <property type="match status" value="1"/>
</dbReference>
<sequence>MAVTTANVANLASTVAYTPAETIELMSRIGARKGRMRPDKIFMSAFSSGCLVSFASASALIATAAPWFQENAPGLIRMISGLVFPSGIVMILLSGGELFTGSNMITGVSFLHGRLPIRKLLLHWLLCFLGNMAGALFVMAVIVGYGGVFENEIFRNQAIATATSKLLVPSWHQIFLRGIGCNWLVCLSCYLGLQGKDLTSKAVGMWWPIFAFVTIGLEHVVANMFFIPIGIFLHGPGISVGLYIWKGIIPTMLGNMIGGGIFCGLFYWYMHILGEPDIMVDGTYYQAQAQMEEGNLFTVRSGTIVEEEGGKSSTNSSGEQIHRQGVVLASTTKVQ</sequence>
<dbReference type="PANTHER" id="PTHR30520:SF6">
    <property type="entry name" value="FORMATE_NITRATE FAMILY TRANSPORTER (EUROFUNG)"/>
    <property type="match status" value="1"/>
</dbReference>
<evidence type="ECO:0000313" key="8">
    <source>
        <dbReference type="EMBL" id="KAK4456991.1"/>
    </source>
</evidence>
<dbReference type="FunFam" id="1.20.1080.10:FF:000011">
    <property type="entry name" value="Formate family transporter"/>
    <property type="match status" value="1"/>
</dbReference>
<name>A0AAV9HAQ0_9PEZI</name>
<feature type="transmembrane region" description="Helical" evidence="7">
    <location>
        <begin position="205"/>
        <end position="231"/>
    </location>
</feature>
<keyword evidence="9" id="KW-1185">Reference proteome</keyword>
<feature type="transmembrane region" description="Helical" evidence="7">
    <location>
        <begin position="120"/>
        <end position="145"/>
    </location>
</feature>
<proteinExistence type="inferred from homology"/>
<reference evidence="8" key="2">
    <citation type="submission" date="2023-06" db="EMBL/GenBank/DDBJ databases">
        <authorList>
            <consortium name="Lawrence Berkeley National Laboratory"/>
            <person name="Mondo S.J."/>
            <person name="Hensen N."/>
            <person name="Bonometti L."/>
            <person name="Westerberg I."/>
            <person name="Brannstrom I.O."/>
            <person name="Guillou S."/>
            <person name="Cros-Aarteil S."/>
            <person name="Calhoun S."/>
            <person name="Haridas S."/>
            <person name="Kuo A."/>
            <person name="Pangilinan J."/>
            <person name="Riley R."/>
            <person name="Labutti K."/>
            <person name="Andreopoulos B."/>
            <person name="Lipzen A."/>
            <person name="Chen C."/>
            <person name="Yanf M."/>
            <person name="Daum C."/>
            <person name="Ng V."/>
            <person name="Clum A."/>
            <person name="Steindorff A."/>
            <person name="Ohm R."/>
            <person name="Martin F."/>
            <person name="Silar P."/>
            <person name="Natvig D."/>
            <person name="Lalanne C."/>
            <person name="Gautier V."/>
            <person name="Ament-Velasquez S.L."/>
            <person name="Kruys A."/>
            <person name="Hutchinson M.I."/>
            <person name="Powell A.J."/>
            <person name="Barry K."/>
            <person name="Miller A.N."/>
            <person name="Grigoriev I.V."/>
            <person name="Debuchy R."/>
            <person name="Gladieux P."/>
            <person name="Thoren M.H."/>
            <person name="Johannesson H."/>
        </authorList>
    </citation>
    <scope>NUCLEOTIDE SEQUENCE</scope>
    <source>
        <strain evidence="8">PSN324</strain>
    </source>
</reference>
<evidence type="ECO:0000313" key="9">
    <source>
        <dbReference type="Proteomes" id="UP001321749"/>
    </source>
</evidence>
<dbReference type="GO" id="GO:0015707">
    <property type="term" value="P:nitrite transport"/>
    <property type="evidence" value="ECO:0007669"/>
    <property type="project" value="TreeGrafter"/>
</dbReference>
<feature type="transmembrane region" description="Helical" evidence="7">
    <location>
        <begin position="41"/>
        <end position="68"/>
    </location>
</feature>
<dbReference type="GO" id="GO:0015513">
    <property type="term" value="F:high-affinity secondary active nitrite transmembrane transporter activity"/>
    <property type="evidence" value="ECO:0007669"/>
    <property type="project" value="TreeGrafter"/>
</dbReference>
<evidence type="ECO:0000256" key="1">
    <source>
        <dbReference type="ARBA" id="ARBA00004141"/>
    </source>
</evidence>
<protein>
    <submittedName>
        <fullName evidence="8">Formate/nitrite transporter-domain-containing protein</fullName>
    </submittedName>
</protein>
<evidence type="ECO:0000256" key="6">
    <source>
        <dbReference type="ARBA" id="ARBA00049660"/>
    </source>
</evidence>
<dbReference type="Gene3D" id="1.20.1080.10">
    <property type="entry name" value="Glycerol uptake facilitator protein"/>
    <property type="match status" value="1"/>
</dbReference>
<keyword evidence="4 7" id="KW-1133">Transmembrane helix</keyword>
<dbReference type="InterPro" id="IPR024002">
    <property type="entry name" value="For/NO2_transpt_CS"/>
</dbReference>
<comment type="similarity">
    <text evidence="6">Belongs to the FNT transporter (TC 1.A.16) family.</text>
</comment>
<evidence type="ECO:0000256" key="2">
    <source>
        <dbReference type="ARBA" id="ARBA00022448"/>
    </source>
</evidence>
<keyword evidence="2" id="KW-0813">Transport</keyword>
<accession>A0AAV9HAQ0</accession>
<evidence type="ECO:0000256" key="3">
    <source>
        <dbReference type="ARBA" id="ARBA00022692"/>
    </source>
</evidence>
<evidence type="ECO:0000256" key="5">
    <source>
        <dbReference type="ARBA" id="ARBA00023136"/>
    </source>
</evidence>
<keyword evidence="3 7" id="KW-0812">Transmembrane</keyword>